<dbReference type="Proteomes" id="UP000596660">
    <property type="component" value="Unplaced"/>
</dbReference>
<dbReference type="GO" id="GO:0003676">
    <property type="term" value="F:nucleic acid binding"/>
    <property type="evidence" value="ECO:0007669"/>
    <property type="project" value="InterPro"/>
</dbReference>
<proteinExistence type="predicted"/>
<dbReference type="InterPro" id="IPR002156">
    <property type="entry name" value="RNaseH_domain"/>
</dbReference>
<dbReference type="Gramene" id="AUR62033712-RA">
    <property type="protein sequence ID" value="AUR62033712-RA:cds"/>
    <property type="gene ID" value="AUR62033712"/>
</dbReference>
<dbReference type="EnsemblPlants" id="AUR62033712-RA">
    <property type="protein sequence ID" value="AUR62033712-RA:cds"/>
    <property type="gene ID" value="AUR62033712"/>
</dbReference>
<evidence type="ECO:0000313" key="3">
    <source>
        <dbReference type="Proteomes" id="UP000596660"/>
    </source>
</evidence>
<reference evidence="2" key="1">
    <citation type="journal article" date="2017" name="Nature">
        <title>The genome of Chenopodium quinoa.</title>
        <authorList>
            <person name="Jarvis D.E."/>
            <person name="Ho Y.S."/>
            <person name="Lightfoot D.J."/>
            <person name="Schmoeckel S.M."/>
            <person name="Li B."/>
            <person name="Borm T.J.A."/>
            <person name="Ohyanagi H."/>
            <person name="Mineta K."/>
            <person name="Michell C.T."/>
            <person name="Saber N."/>
            <person name="Kharbatia N.M."/>
            <person name="Rupper R.R."/>
            <person name="Sharp A.R."/>
            <person name="Dally N."/>
            <person name="Boughton B.A."/>
            <person name="Woo Y.H."/>
            <person name="Gao G."/>
            <person name="Schijlen E.G.W.M."/>
            <person name="Guo X."/>
            <person name="Momin A.A."/>
            <person name="Negrao S."/>
            <person name="Al-Babili S."/>
            <person name="Gehring C."/>
            <person name="Roessner U."/>
            <person name="Jung C."/>
            <person name="Murphy K."/>
            <person name="Arold S.T."/>
            <person name="Gojobori T."/>
            <person name="van der Linden C.G."/>
            <person name="van Loo E.N."/>
            <person name="Jellen E.N."/>
            <person name="Maughan P.J."/>
            <person name="Tester M."/>
        </authorList>
    </citation>
    <scope>NUCLEOTIDE SEQUENCE [LARGE SCALE GENOMIC DNA]</scope>
    <source>
        <strain evidence="2">cv. PI 614886</strain>
    </source>
</reference>
<dbReference type="GO" id="GO:0004523">
    <property type="term" value="F:RNA-DNA hybrid ribonuclease activity"/>
    <property type="evidence" value="ECO:0007669"/>
    <property type="project" value="InterPro"/>
</dbReference>
<name>A0A803MR11_CHEQI</name>
<reference evidence="2" key="2">
    <citation type="submission" date="2021-03" db="UniProtKB">
        <authorList>
            <consortium name="EnsemblPlants"/>
        </authorList>
    </citation>
    <scope>IDENTIFICATION</scope>
</reference>
<evidence type="ECO:0000313" key="2">
    <source>
        <dbReference type="EnsemblPlants" id="AUR62033712-RA:cds"/>
    </source>
</evidence>
<protein>
    <recommendedName>
        <fullName evidence="1">RNase H type-1 domain-containing protein</fullName>
    </recommendedName>
</protein>
<dbReference type="Pfam" id="PF13456">
    <property type="entry name" value="RVT_3"/>
    <property type="match status" value="1"/>
</dbReference>
<feature type="domain" description="RNase H type-1" evidence="1">
    <location>
        <begin position="37"/>
        <end position="74"/>
    </location>
</feature>
<sequence>MGLGLAWELQVLVVLFVSIKGSGRLVTQIVSIPFASVFVELLAIKEGLAACWARGIRYLELKTDAQALKYMLENPLQAFKEGLECHHPSRQAPS</sequence>
<organism evidence="2 3">
    <name type="scientific">Chenopodium quinoa</name>
    <name type="common">Quinoa</name>
    <dbReference type="NCBI Taxonomy" id="63459"/>
    <lineage>
        <taxon>Eukaryota</taxon>
        <taxon>Viridiplantae</taxon>
        <taxon>Streptophyta</taxon>
        <taxon>Embryophyta</taxon>
        <taxon>Tracheophyta</taxon>
        <taxon>Spermatophyta</taxon>
        <taxon>Magnoliopsida</taxon>
        <taxon>eudicotyledons</taxon>
        <taxon>Gunneridae</taxon>
        <taxon>Pentapetalae</taxon>
        <taxon>Caryophyllales</taxon>
        <taxon>Chenopodiaceae</taxon>
        <taxon>Chenopodioideae</taxon>
        <taxon>Atripliceae</taxon>
        <taxon>Chenopodium</taxon>
    </lineage>
</organism>
<accession>A0A803MR11</accession>
<keyword evidence="3" id="KW-1185">Reference proteome</keyword>
<dbReference type="AlphaFoldDB" id="A0A803MR11"/>
<evidence type="ECO:0000259" key="1">
    <source>
        <dbReference type="Pfam" id="PF13456"/>
    </source>
</evidence>